<evidence type="ECO:0000256" key="1">
    <source>
        <dbReference type="ARBA" id="ARBA00006484"/>
    </source>
</evidence>
<dbReference type="PRINTS" id="PR00080">
    <property type="entry name" value="SDRFAMILY"/>
</dbReference>
<dbReference type="PANTHER" id="PTHR44196:SF1">
    <property type="entry name" value="DEHYDROGENASE_REDUCTASE SDR FAMILY MEMBER 7B"/>
    <property type="match status" value="1"/>
</dbReference>
<evidence type="ECO:0000256" key="3">
    <source>
        <dbReference type="RuleBase" id="RU000363"/>
    </source>
</evidence>
<dbReference type="RefSeq" id="WP_271472234.1">
    <property type="nucleotide sequence ID" value="NZ_JANEWF010000043.1"/>
</dbReference>
<dbReference type="Gene3D" id="3.40.50.720">
    <property type="entry name" value="NAD(P)-binding Rossmann-like Domain"/>
    <property type="match status" value="1"/>
</dbReference>
<dbReference type="Pfam" id="PF00106">
    <property type="entry name" value="adh_short"/>
    <property type="match status" value="1"/>
</dbReference>
<proteinExistence type="inferred from homology"/>
<organism evidence="4 5">
    <name type="scientific">Metapseudomonas resinovorans</name>
    <name type="common">Pseudomonas resinovorans</name>
    <dbReference type="NCBI Taxonomy" id="53412"/>
    <lineage>
        <taxon>Bacteria</taxon>
        <taxon>Pseudomonadati</taxon>
        <taxon>Pseudomonadota</taxon>
        <taxon>Gammaproteobacteria</taxon>
        <taxon>Pseudomonadales</taxon>
        <taxon>Pseudomonadaceae</taxon>
        <taxon>Metapseudomonas</taxon>
    </lineage>
</organism>
<dbReference type="PRINTS" id="PR00081">
    <property type="entry name" value="GDHRDH"/>
</dbReference>
<sequence length="264" mass="28843">MFESKVVVITGAGSGIGRALAVQLAAIGARLALSDINERGLQETLEQLAPGTDARAYRVDASVRDEVFAHADEVLNDFGAVHYVINNAGATLVGSVANTDIAEYEWLLNINLYGVLYGTKAFLPSMLRQDEGCIVNISSIFGLFAYPCQSAYNMSKFAVRGLTECLWQELRGTGVRAVCVHPGGIKTNIERAGRRVKQAGGMEGVFADKAERLLVTPPEKCAAEIIDGLRKRKQRILTGHLSRTTYWLTRLLPNTYPTILRWIG</sequence>
<comment type="caution">
    <text evidence="4">The sequence shown here is derived from an EMBL/GenBank/DDBJ whole genome shotgun (WGS) entry which is preliminary data.</text>
</comment>
<keyword evidence="5" id="KW-1185">Reference proteome</keyword>
<dbReference type="SUPFAM" id="SSF51735">
    <property type="entry name" value="NAD(P)-binding Rossmann-fold domains"/>
    <property type="match status" value="1"/>
</dbReference>
<evidence type="ECO:0000313" key="4">
    <source>
        <dbReference type="EMBL" id="MDA8486262.1"/>
    </source>
</evidence>
<dbReference type="PANTHER" id="PTHR44196">
    <property type="entry name" value="DEHYDROGENASE/REDUCTASE SDR FAMILY MEMBER 7B"/>
    <property type="match status" value="1"/>
</dbReference>
<name>A0ABT4YBI1_METRE</name>
<dbReference type="InterPro" id="IPR036291">
    <property type="entry name" value="NAD(P)-bd_dom_sf"/>
</dbReference>
<accession>A0ABT4YBI1</accession>
<dbReference type="CDD" id="cd05233">
    <property type="entry name" value="SDR_c"/>
    <property type="match status" value="1"/>
</dbReference>
<dbReference type="Proteomes" id="UP001211689">
    <property type="component" value="Unassembled WGS sequence"/>
</dbReference>
<protein>
    <submittedName>
        <fullName evidence="4">SDR family oxidoreductase</fullName>
    </submittedName>
</protein>
<gene>
    <name evidence="4" type="ORF">NNO07_24620</name>
</gene>
<keyword evidence="2" id="KW-0560">Oxidoreductase</keyword>
<dbReference type="InterPro" id="IPR002347">
    <property type="entry name" value="SDR_fam"/>
</dbReference>
<reference evidence="4 5" key="1">
    <citation type="submission" date="2022-07" db="EMBL/GenBank/DDBJ databases">
        <title>Genome Analysis of Selected Gammaproteobacteria from Nigerian Food snails.</title>
        <authorList>
            <person name="Okafor A.C."/>
        </authorList>
    </citation>
    <scope>NUCLEOTIDE SEQUENCE [LARGE SCALE GENOMIC DNA]</scope>
    <source>
        <strain evidence="4 5">Awg 2</strain>
    </source>
</reference>
<dbReference type="EMBL" id="JANEWF010000043">
    <property type="protein sequence ID" value="MDA8486262.1"/>
    <property type="molecule type" value="Genomic_DNA"/>
</dbReference>
<comment type="similarity">
    <text evidence="1 3">Belongs to the short-chain dehydrogenases/reductases (SDR) family.</text>
</comment>
<evidence type="ECO:0000256" key="2">
    <source>
        <dbReference type="ARBA" id="ARBA00023002"/>
    </source>
</evidence>
<evidence type="ECO:0000313" key="5">
    <source>
        <dbReference type="Proteomes" id="UP001211689"/>
    </source>
</evidence>